<organism evidence="4 5">
    <name type="scientific">Emticicia aquatica</name>
    <dbReference type="NCBI Taxonomy" id="1681835"/>
    <lineage>
        <taxon>Bacteria</taxon>
        <taxon>Pseudomonadati</taxon>
        <taxon>Bacteroidota</taxon>
        <taxon>Cytophagia</taxon>
        <taxon>Cytophagales</taxon>
        <taxon>Leadbetterellaceae</taxon>
        <taxon>Emticicia</taxon>
    </lineage>
</organism>
<dbReference type="InterPro" id="IPR006558">
    <property type="entry name" value="LamG-like"/>
</dbReference>
<dbReference type="Gene3D" id="2.60.40.10">
    <property type="entry name" value="Immunoglobulins"/>
    <property type="match status" value="1"/>
</dbReference>
<dbReference type="InterPro" id="IPR006626">
    <property type="entry name" value="PbH1"/>
</dbReference>
<accession>A0ABN8F396</accession>
<dbReference type="Pfam" id="PF13385">
    <property type="entry name" value="Laminin_G_3"/>
    <property type="match status" value="1"/>
</dbReference>
<dbReference type="RefSeq" id="WP_238808718.1">
    <property type="nucleotide sequence ID" value="NZ_CAKLPY010000008.1"/>
</dbReference>
<dbReference type="SMART" id="SM00710">
    <property type="entry name" value="PbH1"/>
    <property type="match status" value="14"/>
</dbReference>
<comment type="caution">
    <text evidence="4">The sequence shown here is derived from an EMBL/GenBank/DDBJ whole genome shotgun (WGS) entry which is preliminary data.</text>
</comment>
<gene>
    <name evidence="4" type="ORF">EMA8858_04042</name>
</gene>
<sequence length="1880" mass="190712">MTTSNEYCNMMKMLLLMLAIMVSFITFSQNVTVNPGAGSYADLSSAFAAINLGTHTGVVTVSIVGNTAEPAGGAILNASGTGGASYTSITISPNGGAARTITGAATAGLPMIDLNGADNVTFDGLNTGGNSLTIENTTVSVTSGTCTLRFVGGATSNTITRCSIKGASNASVSTNGATIIFSIDAVTANGNDNNTISNCDIGPSGANLPTKAILGNGSTTTTAIGNSGITINNNDIHDYFGAAVTSAGISTNGGCNTWSITNNRFYQSETRTWTTGAQHNAINISNTTANSGAQGFTITGNIVGYASNTQTGIYTLTGSNGTFRGIVFNGITAGTVSNINNNTVAAVSVTGVTSSGVSSASPFIAIYINNGVANTNSNTIGSQSATGSLVYATNSAGAADMMGFFNFSSDTWTANNNLIGGMTTSNAGTGAANAYGLRVNTTSTVTTTLNGNTIGGTVANSIQSTSTAASAQVAGIFISTSFATVSNNTIRNLTNAGGTGTTTAASVVGIDFIGATPVNNAVQNTIFNLSNTNTTLATVVTGIQFTGATGNVVESNLIHSLTSATNSTTAEVNGIRVGSGTTTFLNNMIAIGASITNAIGTAASNSNVSGVNGINEVLGTNSFFHNSVYIGGAPTAGVGASYAFNGTQTTITRSFQDNIFFNARSNSGATGKNYAVKINGTTPNPTGLTINNNIYFANGTGGVFGFFNSLDVANLAAWKTAVGQDAVSFESNPLYIDPTNATPDLHLHPTSATVAEGNGVDVGVVNDYDGQTRAGLTPVDIGADAGNFIGVDLAPPVITYTPLGFSCNTANRTLNGVTITDVSGVPTAGALQPRIYYRKNAGAWFSSQGVLASGTATNGTWNFTIVAADMGGLVISNNVQYYVIAQDIVPTPNIGSNSGAGLVATNVNTVTTAPTTPNNYNVVSTISGTYTVGATGDYPTITAAFNAYNNSCLGGPVVFSLIDAAYTNTSDTLRANPFASNFNTLTIRPAAAGTTITGNMNGPAIVLLDADFITIDGSSASSIASPCAVGGNATIRDLTITNTNVGTSAGVISIATGVNGAQNNTVKNVNILGQDPTTTLIGIAVGGNTMGTTGADNDNITIDNCSVRRTIFGIYNAGSSAANRNTGSKIIRNELSATTTNRIRRVGIILFNNDGIEVSYNSIGGIETDESADAIGIALGTQAIDLTNVTSGEVVNAVVANNKINGVASLNTTGFSAAGITVAGGNSGANTIYNNMITGVIAPSTAPDILAGIYVIGAAGANTRLYFNSISMTGDRGAVTVQSPSYGIAITGTDPTVDLRNNILYTTQIASGGGADAKSYAIGMVSTTFANLNSNYNAFWSTGTNDGGFRSGSLGIAAGTSYATLAGWAAAVANDANSIETDPLFNNPLSNLHLTTFEPLATPLEGITNDCDCETRSATTPDIGADELINCSVTLSSPTGTNNQTVCINTAITAIIYNTTGATGIGVVTGLPGGVSANWATNVLTISGTPTASGTFNYIIPLTGGPCTTGTITGTITVNAIPTAPTITASGPTTFCNGGSVTLNSNVGNNNALNFVKTSSQYVSVPHSASINLGATFTMEAWVKYSGQNVTIVDKGDYDFLWMLNPDPLSSGLNTLKMGFYTKNTGVWSYSTGTVSENTWTHVAITLDAGILTFYVNGVAAGTASVTFSQDALEMNIGRQQPTYCICNHFNGSMDELRLWNIVRTPAQMLTNMNSTIPTNSTGLVAYYKFDEGSGTTTADATGNGNNGTLVNSPTWEAPATSPVNAVVWLPGGATTPSIVVNNAGTYTATVTNGYGCSTSSSTIVNVNSNAALVTLTSPTDDYSTGIILKTASSVNGNITATNKVTGTAKVDYKATSIQLNAGFKADNGTVFNAVVGGCN</sequence>
<keyword evidence="2" id="KW-1015">Disulfide bond</keyword>
<dbReference type="InterPro" id="IPR013320">
    <property type="entry name" value="ConA-like_dom_sf"/>
</dbReference>
<reference evidence="4" key="1">
    <citation type="submission" date="2021-12" db="EMBL/GenBank/DDBJ databases">
        <authorList>
            <person name="Rodrigo-Torres L."/>
            <person name="Arahal R. D."/>
            <person name="Lucena T."/>
        </authorList>
    </citation>
    <scope>NUCLEOTIDE SEQUENCE</scope>
    <source>
        <strain evidence="4">CECT 8858</strain>
    </source>
</reference>
<proteinExistence type="predicted"/>
<name>A0ABN8F396_9BACT</name>
<dbReference type="NCBIfam" id="NF045639">
    <property type="entry name" value="GCX_COOH"/>
    <property type="match status" value="1"/>
</dbReference>
<protein>
    <recommendedName>
        <fullName evidence="3">LamG-like jellyroll fold domain-containing protein</fullName>
    </recommendedName>
</protein>
<feature type="domain" description="LamG-like jellyroll fold" evidence="3">
    <location>
        <begin position="1575"/>
        <end position="1707"/>
    </location>
</feature>
<evidence type="ECO:0000313" key="5">
    <source>
        <dbReference type="Proteomes" id="UP000837932"/>
    </source>
</evidence>
<keyword evidence="5" id="KW-1185">Reference proteome</keyword>
<evidence type="ECO:0000259" key="3">
    <source>
        <dbReference type="SMART" id="SM00560"/>
    </source>
</evidence>
<dbReference type="Gene3D" id="2.60.120.200">
    <property type="match status" value="1"/>
</dbReference>
<dbReference type="InterPro" id="IPR055015">
    <property type="entry name" value="GCX_COOH"/>
</dbReference>
<evidence type="ECO:0000256" key="1">
    <source>
        <dbReference type="ARBA" id="ARBA00022729"/>
    </source>
</evidence>
<dbReference type="EMBL" id="CAKLPY010000008">
    <property type="protein sequence ID" value="CAH0997907.1"/>
    <property type="molecule type" value="Genomic_DNA"/>
</dbReference>
<dbReference type="Proteomes" id="UP000837932">
    <property type="component" value="Unassembled WGS sequence"/>
</dbReference>
<evidence type="ECO:0000313" key="4">
    <source>
        <dbReference type="EMBL" id="CAH0997907.1"/>
    </source>
</evidence>
<keyword evidence="1" id="KW-0732">Signal</keyword>
<dbReference type="SUPFAM" id="SSF49899">
    <property type="entry name" value="Concanavalin A-like lectins/glucanases"/>
    <property type="match status" value="1"/>
</dbReference>
<dbReference type="SMART" id="SM00560">
    <property type="entry name" value="LamGL"/>
    <property type="match status" value="1"/>
</dbReference>
<evidence type="ECO:0000256" key="2">
    <source>
        <dbReference type="ARBA" id="ARBA00023157"/>
    </source>
</evidence>
<dbReference type="InterPro" id="IPR013783">
    <property type="entry name" value="Ig-like_fold"/>
</dbReference>